<organism evidence="2">
    <name type="scientific">marine sediment metagenome</name>
    <dbReference type="NCBI Taxonomy" id="412755"/>
    <lineage>
        <taxon>unclassified sequences</taxon>
        <taxon>metagenomes</taxon>
        <taxon>ecological metagenomes</taxon>
    </lineage>
</organism>
<feature type="transmembrane region" description="Helical" evidence="1">
    <location>
        <begin position="90"/>
        <end position="114"/>
    </location>
</feature>
<proteinExistence type="predicted"/>
<feature type="transmembrane region" description="Helical" evidence="1">
    <location>
        <begin position="134"/>
        <end position="156"/>
    </location>
</feature>
<keyword evidence="1" id="KW-1133">Transmembrane helix</keyword>
<comment type="caution">
    <text evidence="2">The sequence shown here is derived from an EMBL/GenBank/DDBJ whole genome shotgun (WGS) entry which is preliminary data.</text>
</comment>
<dbReference type="AlphaFoldDB" id="A0A0F9LGG9"/>
<evidence type="ECO:0000256" key="1">
    <source>
        <dbReference type="SAM" id="Phobius"/>
    </source>
</evidence>
<evidence type="ECO:0000313" key="2">
    <source>
        <dbReference type="EMBL" id="KKM94019.1"/>
    </source>
</evidence>
<dbReference type="EMBL" id="LAZR01006193">
    <property type="protein sequence ID" value="KKM94019.1"/>
    <property type="molecule type" value="Genomic_DNA"/>
</dbReference>
<keyword evidence="1" id="KW-0472">Membrane</keyword>
<feature type="transmembrane region" description="Helical" evidence="1">
    <location>
        <begin position="16"/>
        <end position="37"/>
    </location>
</feature>
<accession>A0A0F9LGG9</accession>
<name>A0A0F9LGG9_9ZZZZ</name>
<gene>
    <name evidence="2" type="ORF">LCGC14_1202560</name>
</gene>
<keyword evidence="1" id="KW-0812">Transmembrane</keyword>
<reference evidence="2" key="1">
    <citation type="journal article" date="2015" name="Nature">
        <title>Complex archaea that bridge the gap between prokaryotes and eukaryotes.</title>
        <authorList>
            <person name="Spang A."/>
            <person name="Saw J.H."/>
            <person name="Jorgensen S.L."/>
            <person name="Zaremba-Niedzwiedzka K."/>
            <person name="Martijn J."/>
            <person name="Lind A.E."/>
            <person name="van Eijk R."/>
            <person name="Schleper C."/>
            <person name="Guy L."/>
            <person name="Ettema T.J."/>
        </authorList>
    </citation>
    <scope>NUCLEOTIDE SEQUENCE</scope>
</reference>
<protein>
    <submittedName>
        <fullName evidence="2">Uncharacterized protein</fullName>
    </submittedName>
</protein>
<feature type="transmembrane region" description="Helical" evidence="1">
    <location>
        <begin position="49"/>
        <end position="78"/>
    </location>
</feature>
<sequence length="162" mass="18605">MILDEYLPKNVYVKHWILSFLAVGIFYIFYTVLLIPITVNFTLPFQDPILNFFGMLVGTLSNAFFTAIVLALLFNLIVYYSNDMDKSKEFLAFWVLIAITIVVMLIVASILETLLPGFFYRVSLTEFLGIQDRVSITIPLSFATAFFVVGGIVFFLKWLEER</sequence>